<evidence type="ECO:0000256" key="4">
    <source>
        <dbReference type="ARBA" id="ARBA00023242"/>
    </source>
</evidence>
<evidence type="ECO:0000256" key="5">
    <source>
        <dbReference type="SAM" id="MobiDB-lite"/>
    </source>
</evidence>
<feature type="compositionally biased region" description="Basic residues" evidence="5">
    <location>
        <begin position="653"/>
        <end position="670"/>
    </location>
</feature>
<dbReference type="GeneID" id="64572067"/>
<feature type="domain" description="NUC153" evidence="6">
    <location>
        <begin position="568"/>
        <end position="593"/>
    </location>
</feature>
<dbReference type="GO" id="GO:0005730">
    <property type="term" value="C:nucleolus"/>
    <property type="evidence" value="ECO:0007669"/>
    <property type="project" value="UniProtKB-SubCell"/>
</dbReference>
<feature type="compositionally biased region" description="Basic and acidic residues" evidence="5">
    <location>
        <begin position="481"/>
        <end position="495"/>
    </location>
</feature>
<feature type="compositionally biased region" description="Basic and acidic residues" evidence="5">
    <location>
        <begin position="28"/>
        <end position="64"/>
    </location>
</feature>
<sequence>MPSKGNKKKGSNEFESSDPRFAQIYSDPRFRAPKSRDLKVQLDDRFTKEDLKLGKSSAKVDKYGRAINKATDGEGNETQAFDKLYSTKSNEKAEEKGGEEEDQEESEQEDETDIMARARGLVSAEESSESESSESDSDEKVVQSNDDDKDVFEEVEEEESIPEGEPTKRIAAVNLDWDHITSKDLFATFSGFVPAGRKILNISIYPSEFGKIKMQEEETQGPSKEIFKGEKKKIDSDNEDDAQEDEDDDGELDIRKAAKELYTEDEGLDYNSKALRKYQLQRLRYYYAIVVCDSVECAKSIYTNCDGTEYESTANTFDLRYVPEGMEFSESEPRDSCDTVPLGYQPTDFATDALRSSKVKLTWDETPAQRIEMTTRAFSQKEIDDMDFQAYLASDSSDSEDDASKVEDLKAKFKNLLHNGETDAFGKGDDSDASDIDMEVTFTPGLSGAKESADKGEEEEETTVERYRNKEKERKKKRKEKIKELKKKEREERKEKHLKKGNRYMKDAGEKNASDSVTEEKEGRQHFKMKDIMKAEKLKHKKKKNRKQRKEENELQNIDEDIKLDEGDTRFNEIFESHEYAIDPTNPEFKKTTVMEKLIRQGQKRAKENNLKKNGDTKRKKHPRDEDKEEIKALVKDVKKLKNNGSNGDRKEVHKHSHKHHNHHRHHNNE</sequence>
<feature type="region of interest" description="Disordered" evidence="5">
    <location>
        <begin position="1"/>
        <end position="167"/>
    </location>
</feature>
<feature type="compositionally biased region" description="Acidic residues" evidence="5">
    <location>
        <begin position="145"/>
        <end position="162"/>
    </location>
</feature>
<keyword evidence="3" id="KW-0175">Coiled coil</keyword>
<evidence type="ECO:0000313" key="9">
    <source>
        <dbReference type="Proteomes" id="UP000663131"/>
    </source>
</evidence>
<feature type="region of interest" description="Disordered" evidence="5">
    <location>
        <begin position="443"/>
        <end position="560"/>
    </location>
</feature>
<evidence type="ECO:0000259" key="7">
    <source>
        <dbReference type="Pfam" id="PF25121"/>
    </source>
</evidence>
<feature type="compositionally biased region" description="Acidic residues" evidence="5">
    <location>
        <begin position="126"/>
        <end position="137"/>
    </location>
</feature>
<dbReference type="EMBL" id="CP063131">
    <property type="protein sequence ID" value="QOU18414.1"/>
    <property type="molecule type" value="Genomic_DNA"/>
</dbReference>
<feature type="compositionally biased region" description="Acidic residues" evidence="5">
    <location>
        <begin position="237"/>
        <end position="251"/>
    </location>
</feature>
<feature type="compositionally biased region" description="Basic and acidic residues" evidence="5">
    <location>
        <begin position="463"/>
        <end position="472"/>
    </location>
</feature>
<name>A0A871R1G1_DEKBR</name>
<evidence type="ECO:0000259" key="6">
    <source>
        <dbReference type="Pfam" id="PF08159"/>
    </source>
</evidence>
<dbReference type="AlphaFoldDB" id="A0A871R1G1"/>
<evidence type="ECO:0000256" key="1">
    <source>
        <dbReference type="ARBA" id="ARBA00004604"/>
    </source>
</evidence>
<evidence type="ECO:0008006" key="10">
    <source>
        <dbReference type="Google" id="ProtNLM"/>
    </source>
</evidence>
<dbReference type="InterPro" id="IPR056750">
    <property type="entry name" value="RRM_ESF1"/>
</dbReference>
<gene>
    <name evidence="8" type="ORF">BRETT_000141</name>
</gene>
<proteinExistence type="inferred from homology"/>
<organism evidence="8 9">
    <name type="scientific">Dekkera bruxellensis</name>
    <name type="common">Brettanomyces custersii</name>
    <dbReference type="NCBI Taxonomy" id="5007"/>
    <lineage>
        <taxon>Eukaryota</taxon>
        <taxon>Fungi</taxon>
        <taxon>Dikarya</taxon>
        <taxon>Ascomycota</taxon>
        <taxon>Saccharomycotina</taxon>
        <taxon>Pichiomycetes</taxon>
        <taxon>Pichiales</taxon>
        <taxon>Pichiaceae</taxon>
        <taxon>Brettanomyces</taxon>
    </lineage>
</organism>
<evidence type="ECO:0000256" key="2">
    <source>
        <dbReference type="ARBA" id="ARBA00009087"/>
    </source>
</evidence>
<dbReference type="Pfam" id="PF25121">
    <property type="entry name" value="RRM_ESF1"/>
    <property type="match status" value="1"/>
</dbReference>
<dbReference type="Proteomes" id="UP000663131">
    <property type="component" value="Chromosome 3"/>
</dbReference>
<comment type="subcellular location">
    <subcellularLocation>
        <location evidence="1">Nucleus</location>
        <location evidence="1">Nucleolus</location>
    </subcellularLocation>
</comment>
<dbReference type="PANTHER" id="PTHR12202:SF0">
    <property type="entry name" value="ESF1 HOMOLOG"/>
    <property type="match status" value="1"/>
</dbReference>
<feature type="domain" description="ESF1 RRM" evidence="7">
    <location>
        <begin position="167"/>
        <end position="337"/>
    </location>
</feature>
<evidence type="ECO:0000313" key="8">
    <source>
        <dbReference type="EMBL" id="QOU18414.1"/>
    </source>
</evidence>
<feature type="compositionally biased region" description="Acidic residues" evidence="5">
    <location>
        <begin position="97"/>
        <end position="113"/>
    </location>
</feature>
<dbReference type="PANTHER" id="PTHR12202">
    <property type="entry name" value="ESF1 HOMOLOG"/>
    <property type="match status" value="1"/>
</dbReference>
<feature type="compositionally biased region" description="Basic residues" evidence="5">
    <location>
        <begin position="537"/>
        <end position="548"/>
    </location>
</feature>
<dbReference type="RefSeq" id="XP_041134908.1">
    <property type="nucleotide sequence ID" value="XM_041278713.1"/>
</dbReference>
<reference evidence="8" key="1">
    <citation type="submission" date="2020-10" db="EMBL/GenBank/DDBJ databases">
        <authorList>
            <person name="Palmer J.M."/>
        </authorList>
    </citation>
    <scope>NUCLEOTIDE SEQUENCE</scope>
    <source>
        <strain evidence="8">UCD 2041</strain>
    </source>
</reference>
<keyword evidence="4" id="KW-0539">Nucleus</keyword>
<feature type="compositionally biased region" description="Basic and acidic residues" evidence="5">
    <location>
        <begin position="504"/>
        <end position="536"/>
    </location>
</feature>
<dbReference type="Pfam" id="PF08159">
    <property type="entry name" value="NUC153"/>
    <property type="match status" value="1"/>
</dbReference>
<dbReference type="GO" id="GO:0006364">
    <property type="term" value="P:rRNA processing"/>
    <property type="evidence" value="ECO:0007669"/>
    <property type="project" value="InterPro"/>
</dbReference>
<evidence type="ECO:0000256" key="3">
    <source>
        <dbReference type="ARBA" id="ARBA00023054"/>
    </source>
</evidence>
<reference evidence="8" key="2">
    <citation type="journal article" name="BMC Genomics">
        <title>New genome assemblies reveal patterns of domestication and adaptation across Brettanomyces (Dekkera) species.</title>
        <authorList>
            <person name="Roach M.J."/>
            <person name="Borneman A.R."/>
        </authorList>
    </citation>
    <scope>NUCLEOTIDE SEQUENCE</scope>
    <source>
        <strain evidence="8">UCD 2041</strain>
    </source>
</reference>
<protein>
    <recommendedName>
        <fullName evidence="10">NUC153 domain-containing protein</fullName>
    </recommendedName>
</protein>
<comment type="similarity">
    <text evidence="2">Belongs to the ESF1 family.</text>
</comment>
<feature type="compositionally biased region" description="Basic and acidic residues" evidence="5">
    <location>
        <begin position="595"/>
        <end position="640"/>
    </location>
</feature>
<accession>A0A871R1G1</accession>
<dbReference type="OrthoDB" id="431825at2759"/>
<dbReference type="KEGG" id="bbrx:BRETT_000141"/>
<feature type="compositionally biased region" description="Basic and acidic residues" evidence="5">
    <location>
        <begin position="225"/>
        <end position="236"/>
    </location>
</feature>
<dbReference type="InterPro" id="IPR012580">
    <property type="entry name" value="NUC153"/>
</dbReference>
<feature type="region of interest" description="Disordered" evidence="5">
    <location>
        <begin position="595"/>
        <end position="670"/>
    </location>
</feature>
<feature type="region of interest" description="Disordered" evidence="5">
    <location>
        <begin position="215"/>
        <end position="253"/>
    </location>
</feature>
<dbReference type="GO" id="GO:0003723">
    <property type="term" value="F:RNA binding"/>
    <property type="evidence" value="ECO:0007669"/>
    <property type="project" value="TreeGrafter"/>
</dbReference>
<dbReference type="InterPro" id="IPR039754">
    <property type="entry name" value="Esf1"/>
</dbReference>